<accession>A0A9W7NK01</accession>
<gene>
    <name evidence="5" type="ORF">DS843_11190</name>
</gene>
<protein>
    <submittedName>
        <fullName evidence="5">HlyD family efflux transporter periplasmic adaptor subunit</fullName>
    </submittedName>
</protein>
<keyword evidence="6" id="KW-1185">Reference proteome</keyword>
<dbReference type="InterPro" id="IPR059052">
    <property type="entry name" value="HH_YbhG-like"/>
</dbReference>
<comment type="subcellular location">
    <subcellularLocation>
        <location evidence="1">Cell envelope</location>
    </subcellularLocation>
</comment>
<organism evidence="5 6">
    <name type="scientific">Roseomonas genomospecies 6</name>
    <dbReference type="NCBI Taxonomy" id="214106"/>
    <lineage>
        <taxon>Bacteria</taxon>
        <taxon>Pseudomonadati</taxon>
        <taxon>Pseudomonadota</taxon>
        <taxon>Alphaproteobacteria</taxon>
        <taxon>Acetobacterales</taxon>
        <taxon>Roseomonadaceae</taxon>
        <taxon>Roseomonas</taxon>
    </lineage>
</organism>
<dbReference type="InterPro" id="IPR050465">
    <property type="entry name" value="UPF0194_transport"/>
</dbReference>
<name>A0A9W7NK01_9PROT</name>
<dbReference type="Pfam" id="PF25881">
    <property type="entry name" value="HH_YBHG"/>
    <property type="match status" value="1"/>
</dbReference>
<dbReference type="Gene3D" id="2.40.50.100">
    <property type="match status" value="1"/>
</dbReference>
<feature type="coiled-coil region" evidence="3">
    <location>
        <begin position="138"/>
        <end position="191"/>
    </location>
</feature>
<dbReference type="AlphaFoldDB" id="A0A9W7NK01"/>
<feature type="domain" description="YbhG-like alpha-helical hairpin" evidence="4">
    <location>
        <begin position="79"/>
        <end position="193"/>
    </location>
</feature>
<evidence type="ECO:0000256" key="1">
    <source>
        <dbReference type="ARBA" id="ARBA00004196"/>
    </source>
</evidence>
<evidence type="ECO:0000259" key="4">
    <source>
        <dbReference type="Pfam" id="PF25881"/>
    </source>
</evidence>
<dbReference type="RefSeq" id="WP_149468982.1">
    <property type="nucleotide sequence ID" value="NZ_QOKW01000007.1"/>
</dbReference>
<sequence length="323" mass="34197">MSWVSETLAAVLAVLGLGGGNAVPLAHGYAEGEYLRIAAPVAGTLDSLDVVRGGRVEAGSPLFALDRTAARAERDRLAAALGQARAQLADLRIGKRPDELAVVAAQRAQADAALRYSEAELARQQTLVARKVSSDDRLDAARAARDRDRARLEELTAQLAVSNLPARPDQIRAAEDAVAQAEAALAQAEKRLADLAPLAPETALVEDTLFNPGEWVPAGAPVVSLLPPGKRKLVVFVPEPLMARVRPGDRLPVRCDGCPPGLSARVTYVAPRAEYTPPVIYSVGSREKLVFRVEARLEDGASLSPGLPPGLPVDVELPVEPRP</sequence>
<evidence type="ECO:0000256" key="2">
    <source>
        <dbReference type="ARBA" id="ARBA00023054"/>
    </source>
</evidence>
<reference evidence="5 6" key="1">
    <citation type="submission" date="2018-07" db="EMBL/GenBank/DDBJ databases">
        <title>Genome sequence of Azospirillum sp. ATCC 49961.</title>
        <authorList>
            <person name="Sant'Anna F.H."/>
            <person name="Baldani J.I."/>
            <person name="Zilli J.E."/>
            <person name="Reis V.M."/>
            <person name="Hartmann A."/>
            <person name="Cruz L."/>
            <person name="de Souza E.M."/>
            <person name="de Oliveira Pedrosa F."/>
            <person name="Passaglia L.M.P."/>
        </authorList>
    </citation>
    <scope>NUCLEOTIDE SEQUENCE [LARGE SCALE GENOMIC DNA]</scope>
    <source>
        <strain evidence="5 6">ATCC 49961</strain>
    </source>
</reference>
<evidence type="ECO:0000256" key="3">
    <source>
        <dbReference type="SAM" id="Coils"/>
    </source>
</evidence>
<dbReference type="GO" id="GO:0030313">
    <property type="term" value="C:cell envelope"/>
    <property type="evidence" value="ECO:0007669"/>
    <property type="project" value="UniProtKB-SubCell"/>
</dbReference>
<comment type="caution">
    <text evidence="5">The sequence shown here is derived from an EMBL/GenBank/DDBJ whole genome shotgun (WGS) entry which is preliminary data.</text>
</comment>
<dbReference type="Proteomes" id="UP000480854">
    <property type="component" value="Unassembled WGS sequence"/>
</dbReference>
<dbReference type="OrthoDB" id="9809385at2"/>
<evidence type="ECO:0000313" key="5">
    <source>
        <dbReference type="EMBL" id="KAA0680965.1"/>
    </source>
</evidence>
<evidence type="ECO:0000313" key="6">
    <source>
        <dbReference type="Proteomes" id="UP000480854"/>
    </source>
</evidence>
<dbReference type="EMBL" id="QOKW01000007">
    <property type="protein sequence ID" value="KAA0680965.1"/>
    <property type="molecule type" value="Genomic_DNA"/>
</dbReference>
<dbReference type="PANTHER" id="PTHR32347:SF23">
    <property type="entry name" value="BLL5650 PROTEIN"/>
    <property type="match status" value="1"/>
</dbReference>
<dbReference type="Gene3D" id="1.10.287.470">
    <property type="entry name" value="Helix hairpin bin"/>
    <property type="match status" value="1"/>
</dbReference>
<keyword evidence="2 3" id="KW-0175">Coiled coil</keyword>
<dbReference type="PANTHER" id="PTHR32347">
    <property type="entry name" value="EFFLUX SYSTEM COMPONENT YKNX-RELATED"/>
    <property type="match status" value="1"/>
</dbReference>
<dbReference type="Gene3D" id="2.40.30.170">
    <property type="match status" value="1"/>
</dbReference>
<dbReference type="SUPFAM" id="SSF111369">
    <property type="entry name" value="HlyD-like secretion proteins"/>
    <property type="match status" value="1"/>
</dbReference>
<proteinExistence type="predicted"/>